<organism evidence="1 2">
    <name type="scientific">Candidatus Enterococcus ferrettii</name>
    <dbReference type="NCBI Taxonomy" id="2815324"/>
    <lineage>
        <taxon>Bacteria</taxon>
        <taxon>Bacillati</taxon>
        <taxon>Bacillota</taxon>
        <taxon>Bacilli</taxon>
        <taxon>Lactobacillales</taxon>
        <taxon>Enterococcaceae</taxon>
        <taxon>Enterococcus</taxon>
    </lineage>
</organism>
<sequence>MSGQPFTTHQLFHSKQEKLEEEILNFYQETQDSTVTIQVLLAAKVRYQLGDTSFHLFMKGLVRHLFAKATVNRALRRYFFFFADYFTKDEWQKLTARCFPAEPVTTDLFEVTEVTEATEATTLGAVLSATESS</sequence>
<comment type="caution">
    <text evidence="1">The sequence shown here is derived from an EMBL/GenBank/DDBJ whole genome shotgun (WGS) entry which is preliminary data.</text>
</comment>
<dbReference type="EMBL" id="JAFREL020000002">
    <property type="protein sequence ID" value="MEO1770529.1"/>
    <property type="molecule type" value="Genomic_DNA"/>
</dbReference>
<gene>
    <name evidence="1" type="ORF">JZO67_002482</name>
</gene>
<reference evidence="1 2" key="2">
    <citation type="submission" date="2024-02" db="EMBL/GenBank/DDBJ databases">
        <title>The Genome Sequence of Enterococcus sp. DIV0159.</title>
        <authorList>
            <person name="Earl A."/>
            <person name="Manson A."/>
            <person name="Gilmore M."/>
            <person name="Sanders J."/>
            <person name="Shea T."/>
            <person name="Howe W."/>
            <person name="Livny J."/>
            <person name="Cuomo C."/>
            <person name="Neafsey D."/>
            <person name="Birren B."/>
        </authorList>
    </citation>
    <scope>NUCLEOTIDE SEQUENCE [LARGE SCALE GENOMIC DNA]</scope>
    <source>
        <strain evidence="1 2">665A</strain>
    </source>
</reference>
<protein>
    <submittedName>
        <fullName evidence="1">Uncharacterized protein</fullName>
    </submittedName>
</protein>
<dbReference type="RefSeq" id="WP_207705292.1">
    <property type="nucleotide sequence ID" value="NZ_JAFREL020000002.1"/>
</dbReference>
<accession>A0ABV0ESM5</accession>
<dbReference type="Proteomes" id="UP000664357">
    <property type="component" value="Unassembled WGS sequence"/>
</dbReference>
<evidence type="ECO:0000313" key="2">
    <source>
        <dbReference type="Proteomes" id="UP000664357"/>
    </source>
</evidence>
<evidence type="ECO:0000313" key="1">
    <source>
        <dbReference type="EMBL" id="MEO1770529.1"/>
    </source>
</evidence>
<proteinExistence type="predicted"/>
<name>A0ABV0ESM5_9ENTE</name>
<keyword evidence="2" id="KW-1185">Reference proteome</keyword>
<reference evidence="1 2" key="1">
    <citation type="submission" date="2021-03" db="EMBL/GenBank/DDBJ databases">
        <authorList>
            <person name="Gilmore M.S."/>
            <person name="Schwartzman J."/>
            <person name="Van Tyne D."/>
            <person name="Martin M."/>
            <person name="Earl A.M."/>
            <person name="Manson A.L."/>
            <person name="Straub T."/>
            <person name="Salamzade R."/>
            <person name="Saavedra J."/>
            <person name="Lebreton F."/>
            <person name="Prichula J."/>
            <person name="Schaufler K."/>
            <person name="Gaca A."/>
            <person name="Sgardioli B."/>
            <person name="Wagenaar J."/>
            <person name="Strong T."/>
        </authorList>
    </citation>
    <scope>NUCLEOTIDE SEQUENCE [LARGE SCALE GENOMIC DNA]</scope>
    <source>
        <strain evidence="1 2">665A</strain>
    </source>
</reference>